<protein>
    <submittedName>
        <fullName evidence="1">Uncharacterized protein</fullName>
    </submittedName>
</protein>
<dbReference type="AlphaFoldDB" id="A0A6J4VZ10"/>
<proteinExistence type="predicted"/>
<accession>A0A6J4VZ10</accession>
<name>A0A6J4VZ10_9DEIN</name>
<evidence type="ECO:0000313" key="1">
    <source>
        <dbReference type="EMBL" id="CAA9589058.1"/>
    </source>
</evidence>
<gene>
    <name evidence="1" type="ORF">AVDCRST_MAG86-4313</name>
</gene>
<dbReference type="EMBL" id="CADCWP010000371">
    <property type="protein sequence ID" value="CAA9589058.1"/>
    <property type="molecule type" value="Genomic_DNA"/>
</dbReference>
<organism evidence="1">
    <name type="scientific">uncultured Truepera sp</name>
    <dbReference type="NCBI Taxonomy" id="543023"/>
    <lineage>
        <taxon>Bacteria</taxon>
        <taxon>Thermotogati</taxon>
        <taxon>Deinococcota</taxon>
        <taxon>Deinococci</taxon>
        <taxon>Trueperales</taxon>
        <taxon>Trueperaceae</taxon>
        <taxon>Truepera</taxon>
        <taxon>environmental samples</taxon>
    </lineage>
</organism>
<sequence length="63" mass="6832">MVWHFVRLPKERQGRFRGPKVCTGEDINGFFASSLTNSGVLCGQPVKGCAASSSPPTLPWLLV</sequence>
<reference evidence="1" key="1">
    <citation type="submission" date="2020-02" db="EMBL/GenBank/DDBJ databases">
        <authorList>
            <person name="Meier V. D."/>
        </authorList>
    </citation>
    <scope>NUCLEOTIDE SEQUENCE</scope>
    <source>
        <strain evidence="1">AVDCRST_MAG86</strain>
    </source>
</reference>